<sequence length="894" mass="101329">MLSEDSVEKRNEPPGVNSRSLSVAHSAADLEVLREIDNVYFSPPSEFDAARYVLEHAPAPATCQAVEEMFVKLKRQQQVVSGKALHLISQQRDNCDREFAEIQRIRAELAKAVDKCREARQHLGHASNNLTMSTFAILRSVRKRQIIKSVLKSLELLRKLRSVEADVAALLAKREYYEAIDLILRSRKAAARHKEYKCIADLSSRLQDTLDMTEERLDSVLSGVCYHFDADVFAKLKRAYDLLGKTQAAMEQLHMHYSSAVNESSMEALRPHAGEVSIETKFQEMCLGVAANKAPGCLLDLCEKLFKVMRSYYQLVDWHSKHDDERVRGSNNVLEIERNVSREYIRQKLKAGLIRIWHDVQAKISTFLKSSGLEEYPFEKFIQVLGILRRLTQVAEVFCGDTSDLLQDFIRTQSVSYIENYHRGRMEELKLFLENEGWEQCPVRQSFNLLHLQEFRQFKKYLGPAKAEQGAKSTAQSDTTSSAHSQDDSVYIARHFSPKSTSSPFEMFRDEGVTNDDIFGIEPEPGSSDSDEEPDELRADYVEDAEGESPARARGGVIVTSTTLSVLRNCGQYLQIGRYLPQISLEVVVIMNQLFDYYFHAVHEFFTADLDVASATLYTPKLSAALKRISNSVGAEGGRFLRPEPPRQLDLTSEADLHGLGERIVAVESAIFLARQYQLLQPYLETIVAQHQRMILEHFSENTLAAAVDLRAPVYMCSASRAVDARSALVAMSQVKWDVKSVAVEHSPYVDMIVRRVQVFALRLENVAAKVSLNREVLNSVWSMVSKFVVHLLVEGFSNATKCSNGGRGLMQLDYRQLFVKLEKISGLKPVPYQDYVDRYVKAYYLPRSGLEEFITERTEYSDKHLLALVTCACENKRDRQALTAIIEGREPPT</sequence>
<protein>
    <recommendedName>
        <fullName evidence="9">Syndetin</fullName>
    </recommendedName>
</protein>
<evidence type="ECO:0000313" key="7">
    <source>
        <dbReference type="EMBL" id="CAH2062440.1"/>
    </source>
</evidence>
<feature type="region of interest" description="Disordered" evidence="4">
    <location>
        <begin position="1"/>
        <end position="20"/>
    </location>
</feature>
<evidence type="ECO:0000256" key="4">
    <source>
        <dbReference type="SAM" id="MobiDB-lite"/>
    </source>
</evidence>
<evidence type="ECO:0000259" key="6">
    <source>
        <dbReference type="Pfam" id="PF10475"/>
    </source>
</evidence>
<gene>
    <name evidence="7" type="ORF">IPOD504_LOCUS11981</name>
</gene>
<keyword evidence="3" id="KW-0175">Coiled coil</keyword>
<evidence type="ECO:0000259" key="5">
    <source>
        <dbReference type="Pfam" id="PF10474"/>
    </source>
</evidence>
<evidence type="ECO:0008006" key="9">
    <source>
        <dbReference type="Google" id="ProtNLM"/>
    </source>
</evidence>
<accession>A0ABN8IS32</accession>
<evidence type="ECO:0000256" key="2">
    <source>
        <dbReference type="ARBA" id="ARBA00022927"/>
    </source>
</evidence>
<evidence type="ECO:0000256" key="1">
    <source>
        <dbReference type="ARBA" id="ARBA00022448"/>
    </source>
</evidence>
<proteinExistence type="predicted"/>
<name>A0ABN8IS32_9NEOP</name>
<dbReference type="InterPro" id="IPR040047">
    <property type="entry name" value="VPS50"/>
</dbReference>
<feature type="domain" description="Syndetin C-terminal" evidence="5">
    <location>
        <begin position="657"/>
        <end position="888"/>
    </location>
</feature>
<organism evidence="7 8">
    <name type="scientific">Iphiclides podalirius</name>
    <name type="common">scarce swallowtail</name>
    <dbReference type="NCBI Taxonomy" id="110791"/>
    <lineage>
        <taxon>Eukaryota</taxon>
        <taxon>Metazoa</taxon>
        <taxon>Ecdysozoa</taxon>
        <taxon>Arthropoda</taxon>
        <taxon>Hexapoda</taxon>
        <taxon>Insecta</taxon>
        <taxon>Pterygota</taxon>
        <taxon>Neoptera</taxon>
        <taxon>Endopterygota</taxon>
        <taxon>Lepidoptera</taxon>
        <taxon>Glossata</taxon>
        <taxon>Ditrysia</taxon>
        <taxon>Papilionoidea</taxon>
        <taxon>Papilionidae</taxon>
        <taxon>Papilioninae</taxon>
        <taxon>Iphiclides</taxon>
    </lineage>
</organism>
<dbReference type="InterPro" id="IPR019515">
    <property type="entry name" value="VPS54_N"/>
</dbReference>
<dbReference type="EMBL" id="OW152841">
    <property type="protein sequence ID" value="CAH2062440.1"/>
    <property type="molecule type" value="Genomic_DNA"/>
</dbReference>
<reference evidence="7" key="1">
    <citation type="submission" date="2022-03" db="EMBL/GenBank/DDBJ databases">
        <authorList>
            <person name="Martin H S."/>
        </authorList>
    </citation>
    <scope>NUCLEOTIDE SEQUENCE</scope>
</reference>
<feature type="domain" description="Vacuolar protein sorting-associated protein 54 N-terminal" evidence="6">
    <location>
        <begin position="34"/>
        <end position="318"/>
    </location>
</feature>
<feature type="non-terminal residue" evidence="7">
    <location>
        <position position="894"/>
    </location>
</feature>
<dbReference type="InterPro" id="IPR019514">
    <property type="entry name" value="Syndetin_C"/>
</dbReference>
<keyword evidence="8" id="KW-1185">Reference proteome</keyword>
<dbReference type="Proteomes" id="UP000837857">
    <property type="component" value="Chromosome 29"/>
</dbReference>
<keyword evidence="1" id="KW-0813">Transport</keyword>
<evidence type="ECO:0000313" key="8">
    <source>
        <dbReference type="Proteomes" id="UP000837857"/>
    </source>
</evidence>
<dbReference type="Pfam" id="PF10475">
    <property type="entry name" value="Vps54_N"/>
    <property type="match status" value="1"/>
</dbReference>
<dbReference type="PANTHER" id="PTHR13258">
    <property type="entry name" value="SYNDETIN"/>
    <property type="match status" value="1"/>
</dbReference>
<dbReference type="Pfam" id="PF10474">
    <property type="entry name" value="Syndetin_C"/>
    <property type="match status" value="1"/>
</dbReference>
<feature type="region of interest" description="Disordered" evidence="4">
    <location>
        <begin position="516"/>
        <end position="537"/>
    </location>
</feature>
<dbReference type="PANTHER" id="PTHR13258:SF0">
    <property type="entry name" value="SYNDETIN"/>
    <property type="match status" value="1"/>
</dbReference>
<keyword evidence="2" id="KW-0653">Protein transport</keyword>
<feature type="compositionally biased region" description="Basic and acidic residues" evidence="4">
    <location>
        <begin position="1"/>
        <end position="12"/>
    </location>
</feature>
<evidence type="ECO:0000256" key="3">
    <source>
        <dbReference type="ARBA" id="ARBA00023054"/>
    </source>
</evidence>